<dbReference type="SUPFAM" id="SSF100950">
    <property type="entry name" value="NagB/RpiA/CoA transferase-like"/>
    <property type="match status" value="1"/>
</dbReference>
<dbReference type="InterPro" id="IPR004165">
    <property type="entry name" value="CoA_trans_fam_I"/>
</dbReference>
<evidence type="ECO:0000313" key="2">
    <source>
        <dbReference type="Proteomes" id="UP000008139"/>
    </source>
</evidence>
<dbReference type="InParanoid" id="F2LU40"/>
<reference evidence="1 2" key="1">
    <citation type="journal article" date="2011" name="Stand. Genomic Sci.">
        <title>Complete genome sequence of the thermophilic sulfur-reducer Hippea maritima type strain (MH(2)).</title>
        <authorList>
            <person name="Huntemann M."/>
            <person name="Lu M."/>
            <person name="Nolan M."/>
            <person name="Lapidus A."/>
            <person name="Lucas S."/>
            <person name="Hammon N."/>
            <person name="Deshpande S."/>
            <person name="Cheng J.F."/>
            <person name="Tapia R."/>
            <person name="Han C."/>
            <person name="Goodwin L."/>
            <person name="Pitluck S."/>
            <person name="Liolios K."/>
            <person name="Pagani I."/>
            <person name="Ivanova N."/>
            <person name="Ovchinikova G."/>
            <person name="Pati A."/>
            <person name="Chen A."/>
            <person name="Palaniappan K."/>
            <person name="Land M."/>
            <person name="Hauser L."/>
            <person name="Jeffries C.D."/>
            <person name="Detter J.C."/>
            <person name="Brambilla E.M."/>
            <person name="Rohde M."/>
            <person name="Spring S."/>
            <person name="Goker M."/>
            <person name="Woyke T."/>
            <person name="Bristow J."/>
            <person name="Eisen J.A."/>
            <person name="Markowitz V."/>
            <person name="Hugenholtz P."/>
            <person name="Kyrpides N.C."/>
            <person name="Klenk H.P."/>
            <person name="Mavromatis K."/>
        </authorList>
    </citation>
    <scope>NUCLEOTIDE SEQUENCE [LARGE SCALE GENOMIC DNA]</scope>
    <source>
        <strain evidence="2">ATCC 700847 / DSM 10411 / MH2</strain>
    </source>
</reference>
<name>F2LU40_HIPMA</name>
<dbReference type="STRING" id="760142.Hipma_1547"/>
<dbReference type="KEGG" id="hmr:Hipma_1547"/>
<dbReference type="GO" id="GO:0008410">
    <property type="term" value="F:CoA-transferase activity"/>
    <property type="evidence" value="ECO:0007669"/>
    <property type="project" value="InterPro"/>
</dbReference>
<dbReference type="AlphaFoldDB" id="F2LU40"/>
<gene>
    <name evidence="1" type="ordered locus">Hipma_1547</name>
</gene>
<dbReference type="InterPro" id="IPR037171">
    <property type="entry name" value="NagB/RpiA_transferase-like"/>
</dbReference>
<dbReference type="PANTHER" id="PTHR43293:SF3">
    <property type="entry name" value="CHOLESTEROL RING-CLEAVING HYDROLASE IPDB SUBUNIT"/>
    <property type="match status" value="1"/>
</dbReference>
<dbReference type="RefSeq" id="WP_013682532.1">
    <property type="nucleotide sequence ID" value="NC_015318.1"/>
</dbReference>
<protein>
    <submittedName>
        <fullName evidence="1">Coenzyme A transferase</fullName>
    </submittedName>
</protein>
<evidence type="ECO:0000313" key="1">
    <source>
        <dbReference type="EMBL" id="AEA34503.1"/>
    </source>
</evidence>
<dbReference type="Pfam" id="PF01144">
    <property type="entry name" value="CoA_trans"/>
    <property type="match status" value="1"/>
</dbReference>
<accession>F2LU40</accession>
<dbReference type="PANTHER" id="PTHR43293">
    <property type="entry name" value="ACETATE COA-TRANSFERASE YDIF"/>
    <property type="match status" value="1"/>
</dbReference>
<dbReference type="EMBL" id="CP002606">
    <property type="protein sequence ID" value="AEA34503.1"/>
    <property type="molecule type" value="Genomic_DNA"/>
</dbReference>
<dbReference type="Proteomes" id="UP000008139">
    <property type="component" value="Chromosome"/>
</dbReference>
<proteinExistence type="predicted"/>
<dbReference type="eggNOG" id="COG2057">
    <property type="taxonomic scope" value="Bacteria"/>
</dbReference>
<reference evidence="2" key="2">
    <citation type="submission" date="2011-03" db="EMBL/GenBank/DDBJ databases">
        <title>The complete genome of Hippea maritima DSM 10411.</title>
        <authorList>
            <consortium name="US DOE Joint Genome Institute (JGI-PGF)"/>
            <person name="Lucas S."/>
            <person name="Copeland A."/>
            <person name="Lapidus A."/>
            <person name="Bruce D."/>
            <person name="Goodwin L."/>
            <person name="Pitluck S."/>
            <person name="Peters L."/>
            <person name="Kyrpides N."/>
            <person name="Mavromatis K."/>
            <person name="Pagani I."/>
            <person name="Ivanova N."/>
            <person name="Mikhailova N."/>
            <person name="Lu M."/>
            <person name="Detter J.C."/>
            <person name="Tapia R."/>
            <person name="Han C."/>
            <person name="Land M."/>
            <person name="Hauser L."/>
            <person name="Markowitz V."/>
            <person name="Cheng J.-F."/>
            <person name="Hugenholtz P."/>
            <person name="Woyke T."/>
            <person name="Wu D."/>
            <person name="Spring S."/>
            <person name="Schroeder M."/>
            <person name="Brambilla E."/>
            <person name="Klenk H.-P."/>
            <person name="Eisen J.A."/>
        </authorList>
    </citation>
    <scope>NUCLEOTIDE SEQUENCE [LARGE SCALE GENOMIC DNA]</scope>
    <source>
        <strain evidence="2">ATCC 700847 / DSM 10411 / MH2</strain>
    </source>
</reference>
<sequence length="358" mass="39431">MAIKIPVKIPTVDEVIELVKGFSSGISDTEYEAYCKEYDLPPDEFTTIELLAIAGSTMIPYGASMFVGTGLPVLTMAEAQHTINPVAITVMEAGMLDPKFEHVPISVADIRGTYMSSTALSMADAFGTYEQRGYVTGGVLGGAEYDEYGNINSTAIWDKEKSGRDGYWPSIIKKGERSQAERADDVKLGPPVRFTGSGGANPIGQQSDFTLAIMVQEKRRFPPHVCYLTTMAAARGPEGETRWDYGAPRGGKGIMASDVCVMENYPEDGSYDMRLRSVHPGVSLKDVIENTGWELKGRDGKVLTPTDDIPETPTPSIEQLKVLRMIVDPTRIYLSRKTLREVEYEKEHGKPWRVKIKS</sequence>
<dbReference type="OrthoDB" id="9805230at2"/>
<dbReference type="Gene3D" id="3.40.1080.10">
    <property type="entry name" value="Glutaconate Coenzyme A-transferase"/>
    <property type="match status" value="1"/>
</dbReference>
<organism evidence="1 2">
    <name type="scientific">Hippea maritima (strain ATCC 700847 / DSM 10411 / MH2)</name>
    <dbReference type="NCBI Taxonomy" id="760142"/>
    <lineage>
        <taxon>Bacteria</taxon>
        <taxon>Pseudomonadati</taxon>
        <taxon>Campylobacterota</taxon>
        <taxon>Desulfurellia</taxon>
        <taxon>Desulfurellales</taxon>
        <taxon>Hippeaceae</taxon>
        <taxon>Hippea</taxon>
    </lineage>
</organism>
<dbReference type="HOGENOM" id="CLU_069088_0_0_7"/>
<keyword evidence="2" id="KW-1185">Reference proteome</keyword>
<keyword evidence="1" id="KW-0808">Transferase</keyword>